<dbReference type="Proteomes" id="UP001165267">
    <property type="component" value="Unassembled WGS sequence"/>
</dbReference>
<feature type="binding site" evidence="1">
    <location>
        <begin position="9"/>
        <end position="16"/>
    </location>
    <ligand>
        <name>ATP</name>
        <dbReference type="ChEBI" id="CHEBI:30616"/>
    </ligand>
</feature>
<protein>
    <recommendedName>
        <fullName evidence="1">Anhydro-N-acetylmuramic acid kinase</fullName>
        <ecNumber evidence="1">2.7.1.170</ecNumber>
    </recommendedName>
    <alternativeName>
        <fullName evidence="1">AnhMurNAc kinase</fullName>
    </alternativeName>
</protein>
<evidence type="ECO:0000313" key="2">
    <source>
        <dbReference type="EMBL" id="MCR2746308.1"/>
    </source>
</evidence>
<keyword evidence="3" id="KW-1185">Reference proteome</keyword>
<dbReference type="Pfam" id="PF03702">
    <property type="entry name" value="AnmK"/>
    <property type="match status" value="1"/>
</dbReference>
<keyword evidence="1" id="KW-0547">Nucleotide-binding</keyword>
<comment type="pathway">
    <text evidence="1">Amino-sugar metabolism; 1,6-anhydro-N-acetylmuramate degradation.</text>
</comment>
<dbReference type="EMBL" id="JANKHG010000016">
    <property type="protein sequence ID" value="MCR2746308.1"/>
    <property type="molecule type" value="Genomic_DNA"/>
</dbReference>
<dbReference type="InterPro" id="IPR005338">
    <property type="entry name" value="Anhydro_N_Ac-Mur_kinase"/>
</dbReference>
<dbReference type="SUPFAM" id="SSF53067">
    <property type="entry name" value="Actin-like ATPase domain"/>
    <property type="match status" value="1"/>
</dbReference>
<dbReference type="Gene3D" id="3.30.420.40">
    <property type="match status" value="2"/>
</dbReference>
<dbReference type="RefSeq" id="WP_257511547.1">
    <property type="nucleotide sequence ID" value="NZ_JANKHG010000016.1"/>
</dbReference>
<comment type="catalytic activity">
    <reaction evidence="1">
        <text>1,6-anhydro-N-acetyl-beta-muramate + ATP + H2O = N-acetyl-D-muramate 6-phosphate + ADP + H(+)</text>
        <dbReference type="Rhea" id="RHEA:24952"/>
        <dbReference type="ChEBI" id="CHEBI:15377"/>
        <dbReference type="ChEBI" id="CHEBI:15378"/>
        <dbReference type="ChEBI" id="CHEBI:30616"/>
        <dbReference type="ChEBI" id="CHEBI:58690"/>
        <dbReference type="ChEBI" id="CHEBI:58722"/>
        <dbReference type="ChEBI" id="CHEBI:456216"/>
        <dbReference type="EC" id="2.7.1.170"/>
    </reaction>
</comment>
<comment type="pathway">
    <text evidence="1">Cell wall biogenesis; peptidoglycan recycling.</text>
</comment>
<gene>
    <name evidence="1" type="primary">anmK</name>
    <name evidence="2" type="ORF">NSP04_06575</name>
</gene>
<reference evidence="2" key="1">
    <citation type="submission" date="2022-07" db="EMBL/GenBank/DDBJ databases">
        <authorList>
            <person name="Xamxidin M."/>
        </authorList>
    </citation>
    <scope>NUCLEOTIDE SEQUENCE</scope>
    <source>
        <strain evidence="2">YS8-69</strain>
    </source>
</reference>
<proteinExistence type="inferred from homology"/>
<comment type="function">
    <text evidence="1">Catalyzes the specific phosphorylation of 1,6-anhydro-N-acetylmuramic acid (anhMurNAc) with the simultaneous cleavage of the 1,6-anhydro ring, generating MurNAc-6-P. Is required for the utilization of anhMurNAc either imported from the medium or derived from its own cell wall murein, and thus plays a role in cell wall recycling.</text>
</comment>
<organism evidence="2 3">
    <name type="scientific">Limnobacter parvus</name>
    <dbReference type="NCBI Taxonomy" id="2939690"/>
    <lineage>
        <taxon>Bacteria</taxon>
        <taxon>Pseudomonadati</taxon>
        <taxon>Pseudomonadota</taxon>
        <taxon>Betaproteobacteria</taxon>
        <taxon>Burkholderiales</taxon>
        <taxon>Burkholderiaceae</taxon>
        <taxon>Limnobacter</taxon>
    </lineage>
</organism>
<dbReference type="PANTHER" id="PTHR30605:SF0">
    <property type="entry name" value="ANHYDRO-N-ACETYLMURAMIC ACID KINASE"/>
    <property type="match status" value="1"/>
</dbReference>
<comment type="caution">
    <text evidence="2">The sequence shown here is derived from an EMBL/GenBank/DDBJ whole genome shotgun (WGS) entry which is preliminary data.</text>
</comment>
<keyword evidence="1 2" id="KW-0418">Kinase</keyword>
<dbReference type="EC" id="2.7.1.170" evidence="1"/>
<dbReference type="PANTHER" id="PTHR30605">
    <property type="entry name" value="ANHYDRO-N-ACETYLMURAMIC ACID KINASE"/>
    <property type="match status" value="1"/>
</dbReference>
<accession>A0ABT1XG97</accession>
<dbReference type="HAMAP" id="MF_01270">
    <property type="entry name" value="AnhMurNAc_kinase"/>
    <property type="match status" value="1"/>
</dbReference>
<dbReference type="NCBIfam" id="NF007139">
    <property type="entry name" value="PRK09585.1-3"/>
    <property type="match status" value="1"/>
</dbReference>
<evidence type="ECO:0000256" key="1">
    <source>
        <dbReference type="HAMAP-Rule" id="MF_01270"/>
    </source>
</evidence>
<sequence length="373" mass="39840">MIALGAMSGTSTDGVDVAAIQVNSKTSAMRFVGATSLEFPPKLRQTLLMLQQLPPQFDSHSDPLSVMLEARHELTLLYAQCARQLLAELGLEASDVQVLGAHGQTLRHRPELGYTYQMLDGALLANSVGIHVANDFRSADVALAGQGAPLVPAFHQAWLNGKGIHDRTAVLNLGGFSNLTVLNGAVQPLTGGDCGPANCLMDMWAQRMFQIPMDIDGEIASMGNPSLDLLNCFWQHPFFSQEWPKSTGRDAFNLQWFDSCLAKTDRNLPAEDVMATLLTLTVKSIQASLPPGVEQVFVCGGGAKNSTLVSQLRFDCAPVDFLPIENLGLPTQAVEAAAFAWLAQQRVVGLPGNCPSVTGARKAAVLGALYLAG</sequence>
<name>A0ABT1XG97_9BURK</name>
<dbReference type="InterPro" id="IPR043129">
    <property type="entry name" value="ATPase_NBD"/>
</dbReference>
<dbReference type="GO" id="GO:0016301">
    <property type="term" value="F:kinase activity"/>
    <property type="evidence" value="ECO:0007669"/>
    <property type="project" value="UniProtKB-KW"/>
</dbReference>
<comment type="similarity">
    <text evidence="1">Belongs to the anhydro-N-acetylmuramic acid kinase family.</text>
</comment>
<keyword evidence="1 2" id="KW-0808">Transferase</keyword>
<keyword evidence="1" id="KW-0067">ATP-binding</keyword>
<evidence type="ECO:0000313" key="3">
    <source>
        <dbReference type="Proteomes" id="UP001165267"/>
    </source>
</evidence>
<keyword evidence="1" id="KW-0119">Carbohydrate metabolism</keyword>